<evidence type="ECO:0008006" key="5">
    <source>
        <dbReference type="Google" id="ProtNLM"/>
    </source>
</evidence>
<reference evidence="2 4" key="1">
    <citation type="journal article" date="2012" name="Nature">
        <title>Algal genomes reveal evolutionary mosaicism and the fate of nucleomorphs.</title>
        <authorList>
            <consortium name="DOE Joint Genome Institute"/>
            <person name="Curtis B.A."/>
            <person name="Tanifuji G."/>
            <person name="Burki F."/>
            <person name="Gruber A."/>
            <person name="Irimia M."/>
            <person name="Maruyama S."/>
            <person name="Arias M.C."/>
            <person name="Ball S.G."/>
            <person name="Gile G.H."/>
            <person name="Hirakawa Y."/>
            <person name="Hopkins J.F."/>
            <person name="Kuo A."/>
            <person name="Rensing S.A."/>
            <person name="Schmutz J."/>
            <person name="Symeonidi A."/>
            <person name="Elias M."/>
            <person name="Eveleigh R.J."/>
            <person name="Herman E.K."/>
            <person name="Klute M.J."/>
            <person name="Nakayama T."/>
            <person name="Obornik M."/>
            <person name="Reyes-Prieto A."/>
            <person name="Armbrust E.V."/>
            <person name="Aves S.J."/>
            <person name="Beiko R.G."/>
            <person name="Coutinho P."/>
            <person name="Dacks J.B."/>
            <person name="Durnford D.G."/>
            <person name="Fast N.M."/>
            <person name="Green B.R."/>
            <person name="Grisdale C.J."/>
            <person name="Hempel F."/>
            <person name="Henrissat B."/>
            <person name="Hoppner M.P."/>
            <person name="Ishida K."/>
            <person name="Kim E."/>
            <person name="Koreny L."/>
            <person name="Kroth P.G."/>
            <person name="Liu Y."/>
            <person name="Malik S.B."/>
            <person name="Maier U.G."/>
            <person name="McRose D."/>
            <person name="Mock T."/>
            <person name="Neilson J.A."/>
            <person name="Onodera N.T."/>
            <person name="Poole A.M."/>
            <person name="Pritham E.J."/>
            <person name="Richards T.A."/>
            <person name="Rocap G."/>
            <person name="Roy S.W."/>
            <person name="Sarai C."/>
            <person name="Schaack S."/>
            <person name="Shirato S."/>
            <person name="Slamovits C.H."/>
            <person name="Spencer D.F."/>
            <person name="Suzuki S."/>
            <person name="Worden A.Z."/>
            <person name="Zauner S."/>
            <person name="Barry K."/>
            <person name="Bell C."/>
            <person name="Bharti A.K."/>
            <person name="Crow J.A."/>
            <person name="Grimwood J."/>
            <person name="Kramer R."/>
            <person name="Lindquist E."/>
            <person name="Lucas S."/>
            <person name="Salamov A."/>
            <person name="McFadden G.I."/>
            <person name="Lane C.E."/>
            <person name="Keeling P.J."/>
            <person name="Gray M.W."/>
            <person name="Grigoriev I.V."/>
            <person name="Archibald J.M."/>
        </authorList>
    </citation>
    <scope>NUCLEOTIDE SEQUENCE</scope>
    <source>
        <strain evidence="2 4">CCMP2712</strain>
    </source>
</reference>
<dbReference type="Proteomes" id="UP000011087">
    <property type="component" value="Unassembled WGS sequence"/>
</dbReference>
<evidence type="ECO:0000313" key="2">
    <source>
        <dbReference type="EMBL" id="EKX32406.1"/>
    </source>
</evidence>
<dbReference type="OrthoDB" id="413564at2759"/>
<evidence type="ECO:0000256" key="1">
    <source>
        <dbReference type="SAM" id="MobiDB-lite"/>
    </source>
</evidence>
<dbReference type="EMBL" id="JH993191">
    <property type="protein sequence ID" value="EKX32406.1"/>
    <property type="molecule type" value="Genomic_DNA"/>
</dbReference>
<accession>L1I823</accession>
<gene>
    <name evidence="2" type="ORF">GUITHDRAFT_121411</name>
</gene>
<name>L1I823_GUITC</name>
<reference evidence="4" key="2">
    <citation type="submission" date="2012-11" db="EMBL/GenBank/DDBJ databases">
        <authorList>
            <person name="Kuo A."/>
            <person name="Curtis B.A."/>
            <person name="Tanifuji G."/>
            <person name="Burki F."/>
            <person name="Gruber A."/>
            <person name="Irimia M."/>
            <person name="Maruyama S."/>
            <person name="Arias M.C."/>
            <person name="Ball S.G."/>
            <person name="Gile G.H."/>
            <person name="Hirakawa Y."/>
            <person name="Hopkins J.F."/>
            <person name="Rensing S.A."/>
            <person name="Schmutz J."/>
            <person name="Symeonidi A."/>
            <person name="Elias M."/>
            <person name="Eveleigh R.J."/>
            <person name="Herman E.K."/>
            <person name="Klute M.J."/>
            <person name="Nakayama T."/>
            <person name="Obornik M."/>
            <person name="Reyes-Prieto A."/>
            <person name="Armbrust E.V."/>
            <person name="Aves S.J."/>
            <person name="Beiko R.G."/>
            <person name="Coutinho P."/>
            <person name="Dacks J.B."/>
            <person name="Durnford D.G."/>
            <person name="Fast N.M."/>
            <person name="Green B.R."/>
            <person name="Grisdale C."/>
            <person name="Hempe F."/>
            <person name="Henrissat B."/>
            <person name="Hoppner M.P."/>
            <person name="Ishida K.-I."/>
            <person name="Kim E."/>
            <person name="Koreny L."/>
            <person name="Kroth P.G."/>
            <person name="Liu Y."/>
            <person name="Malik S.-B."/>
            <person name="Maier U.G."/>
            <person name="McRose D."/>
            <person name="Mock T."/>
            <person name="Neilson J.A."/>
            <person name="Onodera N.T."/>
            <person name="Poole A.M."/>
            <person name="Pritham E.J."/>
            <person name="Richards T.A."/>
            <person name="Rocap G."/>
            <person name="Roy S.W."/>
            <person name="Sarai C."/>
            <person name="Schaack S."/>
            <person name="Shirato S."/>
            <person name="Slamovits C.H."/>
            <person name="Spencer D.F."/>
            <person name="Suzuki S."/>
            <person name="Worden A.Z."/>
            <person name="Zauner S."/>
            <person name="Barry K."/>
            <person name="Bell C."/>
            <person name="Bharti A.K."/>
            <person name="Crow J.A."/>
            <person name="Grimwood J."/>
            <person name="Kramer R."/>
            <person name="Lindquist E."/>
            <person name="Lucas S."/>
            <person name="Salamov A."/>
            <person name="McFadden G.I."/>
            <person name="Lane C.E."/>
            <person name="Keeling P.J."/>
            <person name="Gray M.W."/>
            <person name="Grigoriev I.V."/>
            <person name="Archibald J.M."/>
        </authorList>
    </citation>
    <scope>NUCLEOTIDE SEQUENCE</scope>
    <source>
        <strain evidence="4">CCMP2712</strain>
    </source>
</reference>
<dbReference type="RefSeq" id="XP_005819386.1">
    <property type="nucleotide sequence ID" value="XM_005819329.1"/>
</dbReference>
<protein>
    <recommendedName>
        <fullName evidence="5">Nucleotide-diphospho-sugar transferase domain-containing protein</fullName>
    </recommendedName>
</protein>
<dbReference type="KEGG" id="gtt:GUITHDRAFT_121411"/>
<feature type="region of interest" description="Disordered" evidence="1">
    <location>
        <begin position="41"/>
        <end position="61"/>
    </location>
</feature>
<reference evidence="3" key="3">
    <citation type="submission" date="2015-06" db="UniProtKB">
        <authorList>
            <consortium name="EnsemblProtists"/>
        </authorList>
    </citation>
    <scope>IDENTIFICATION</scope>
</reference>
<evidence type="ECO:0000313" key="3">
    <source>
        <dbReference type="EnsemblProtists" id="EKX32406"/>
    </source>
</evidence>
<organism evidence="2">
    <name type="scientific">Guillardia theta (strain CCMP2712)</name>
    <name type="common">Cryptophyte</name>
    <dbReference type="NCBI Taxonomy" id="905079"/>
    <lineage>
        <taxon>Eukaryota</taxon>
        <taxon>Cryptophyceae</taxon>
        <taxon>Pyrenomonadales</taxon>
        <taxon>Geminigeraceae</taxon>
        <taxon>Guillardia</taxon>
    </lineage>
</organism>
<dbReference type="PaxDb" id="55529-EKX32406"/>
<evidence type="ECO:0000313" key="4">
    <source>
        <dbReference type="Proteomes" id="UP000011087"/>
    </source>
</evidence>
<dbReference type="AlphaFoldDB" id="L1I823"/>
<keyword evidence="4" id="KW-1185">Reference proteome</keyword>
<sequence>MNLRAIHLGMWKKRSKSIMPQVTVGLVAAFLLFNIFENAQPPPKSQAQEGTLVESNSSWDQNTVQGRANRMKEPPATQDGPPHLMVHRMTAGRPPDTYMWQTAFASDFHGNRVVILTDATTAFQHAGSPGAEFVDMDALVERQAEVFEMLRTFRQSYKPWGLKEPWERENIERFFYIAAFALDRHLQRVFYTDTDVALLTRVSDLKLPKSCDYLVSIPKQTFESYFWVVWAGTALLDQQVLMQFLRFVLRIYSSPQVMALLTTKERIAPYVCDMSLWFLFAISADPGLASLVSSPASLPLPKPANRSRACDLVALGFDHMHAHTRKGFVLDRDTLTAWDSEQKERKRIKSVHFQGSAKGFASVLVEAKPTQFHAFRSVLAKRQRF</sequence>
<proteinExistence type="predicted"/>
<dbReference type="EnsemblProtists" id="EKX32406">
    <property type="protein sequence ID" value="EKX32406"/>
    <property type="gene ID" value="GUITHDRAFT_121411"/>
</dbReference>
<dbReference type="HOGENOM" id="CLU_718542_0_0_1"/>
<feature type="compositionally biased region" description="Polar residues" evidence="1">
    <location>
        <begin position="45"/>
        <end position="61"/>
    </location>
</feature>
<dbReference type="GeneID" id="17289146"/>